<dbReference type="Pfam" id="PF00750">
    <property type="entry name" value="tRNA-synt_1d"/>
    <property type="match status" value="1"/>
</dbReference>
<dbReference type="Pfam" id="PF05746">
    <property type="entry name" value="DALR_1"/>
    <property type="match status" value="1"/>
</dbReference>
<dbReference type="CDD" id="cd00671">
    <property type="entry name" value="ArgRS_core"/>
    <property type="match status" value="1"/>
</dbReference>
<dbReference type="GO" id="GO:0005737">
    <property type="term" value="C:cytoplasm"/>
    <property type="evidence" value="ECO:0007669"/>
    <property type="project" value="UniProtKB-SubCell"/>
</dbReference>
<protein>
    <recommendedName>
        <fullName evidence="11">Arginine--tRNA ligase</fullName>
        <ecNumber evidence="11">6.1.1.19</ecNumber>
    </recommendedName>
    <alternativeName>
        <fullName evidence="11">Arginyl-tRNA synthetase</fullName>
        <shortName evidence="11">ArgRS</shortName>
    </alternativeName>
</protein>
<comment type="subunit">
    <text evidence="3 11">Monomer.</text>
</comment>
<dbReference type="EC" id="6.1.1.19" evidence="11"/>
<dbReference type="PANTHER" id="PTHR11956:SF5">
    <property type="entry name" value="ARGININE--TRNA LIGASE, CYTOPLASMIC"/>
    <property type="match status" value="1"/>
</dbReference>
<dbReference type="InterPro" id="IPR005148">
    <property type="entry name" value="Arg-tRNA-synth_N"/>
</dbReference>
<dbReference type="Gene3D" id="3.30.1360.70">
    <property type="entry name" value="Arginyl tRNA synthetase N-terminal domain"/>
    <property type="match status" value="1"/>
</dbReference>
<dbReference type="PROSITE" id="PS00178">
    <property type="entry name" value="AA_TRNA_LIGASE_I"/>
    <property type="match status" value="1"/>
</dbReference>
<dbReference type="CDD" id="cd07956">
    <property type="entry name" value="Anticodon_Ia_Arg"/>
    <property type="match status" value="1"/>
</dbReference>
<comment type="similarity">
    <text evidence="2 11 12">Belongs to the class-I aminoacyl-tRNA synthetase family.</text>
</comment>
<dbReference type="FunFam" id="3.40.50.620:FF:000116">
    <property type="entry name" value="Arginine--tRNA ligase"/>
    <property type="match status" value="1"/>
</dbReference>
<dbReference type="InterPro" id="IPR001412">
    <property type="entry name" value="aa-tRNA-synth_I_CS"/>
</dbReference>
<dbReference type="PANTHER" id="PTHR11956">
    <property type="entry name" value="ARGINYL-TRNA SYNTHETASE"/>
    <property type="match status" value="1"/>
</dbReference>
<accession>A0A1F5Q8V3</accession>
<keyword evidence="5 11" id="KW-0436">Ligase</keyword>
<dbReference type="EMBL" id="MFFF01000028">
    <property type="protein sequence ID" value="OGE98615.1"/>
    <property type="molecule type" value="Genomic_DNA"/>
</dbReference>
<dbReference type="FunFam" id="1.10.730.10:FF:000006">
    <property type="entry name" value="Arginyl-tRNA synthetase 2, mitochondrial"/>
    <property type="match status" value="1"/>
</dbReference>
<evidence type="ECO:0000256" key="8">
    <source>
        <dbReference type="ARBA" id="ARBA00022917"/>
    </source>
</evidence>
<dbReference type="SMART" id="SM01016">
    <property type="entry name" value="Arg_tRNA_synt_N"/>
    <property type="match status" value="1"/>
</dbReference>
<dbReference type="SMART" id="SM00836">
    <property type="entry name" value="DALR_1"/>
    <property type="match status" value="1"/>
</dbReference>
<evidence type="ECO:0000259" key="14">
    <source>
        <dbReference type="SMART" id="SM01016"/>
    </source>
</evidence>
<dbReference type="Pfam" id="PF03485">
    <property type="entry name" value="Arg_tRNA_synt_N"/>
    <property type="match status" value="1"/>
</dbReference>
<keyword evidence="7 11" id="KW-0067">ATP-binding</keyword>
<dbReference type="GO" id="GO:0006420">
    <property type="term" value="P:arginyl-tRNA aminoacylation"/>
    <property type="evidence" value="ECO:0007669"/>
    <property type="project" value="UniProtKB-UniRule"/>
</dbReference>
<name>A0A1F5Q8V3_9BACT</name>
<evidence type="ECO:0000256" key="9">
    <source>
        <dbReference type="ARBA" id="ARBA00023146"/>
    </source>
</evidence>
<dbReference type="Gene3D" id="3.40.50.620">
    <property type="entry name" value="HUPs"/>
    <property type="match status" value="1"/>
</dbReference>
<evidence type="ECO:0000256" key="11">
    <source>
        <dbReference type="HAMAP-Rule" id="MF_00123"/>
    </source>
</evidence>
<dbReference type="HAMAP" id="MF_00123">
    <property type="entry name" value="Arg_tRNA_synth"/>
    <property type="match status" value="1"/>
</dbReference>
<evidence type="ECO:0000259" key="13">
    <source>
        <dbReference type="SMART" id="SM00836"/>
    </source>
</evidence>
<dbReference type="SUPFAM" id="SSF47323">
    <property type="entry name" value="Anticodon-binding domain of a subclass of class I aminoacyl-tRNA synthetases"/>
    <property type="match status" value="1"/>
</dbReference>
<dbReference type="GO" id="GO:0005524">
    <property type="term" value="F:ATP binding"/>
    <property type="evidence" value="ECO:0007669"/>
    <property type="project" value="UniProtKB-UniRule"/>
</dbReference>
<feature type="domain" description="DALR anticodon binding" evidence="13">
    <location>
        <begin position="455"/>
        <end position="569"/>
    </location>
</feature>
<evidence type="ECO:0000256" key="2">
    <source>
        <dbReference type="ARBA" id="ARBA00005594"/>
    </source>
</evidence>
<evidence type="ECO:0000313" key="15">
    <source>
        <dbReference type="EMBL" id="OGE98615.1"/>
    </source>
</evidence>
<dbReference type="InterPro" id="IPR036695">
    <property type="entry name" value="Arg-tRNA-synth_N_sf"/>
</dbReference>
<keyword evidence="9 11" id="KW-0030">Aminoacyl-tRNA synthetase</keyword>
<reference evidence="15 16" key="1">
    <citation type="journal article" date="2016" name="Nat. Commun.">
        <title>Thousands of microbial genomes shed light on interconnected biogeochemical processes in an aquifer system.</title>
        <authorList>
            <person name="Anantharaman K."/>
            <person name="Brown C.T."/>
            <person name="Hug L.A."/>
            <person name="Sharon I."/>
            <person name="Castelle C.J."/>
            <person name="Probst A.J."/>
            <person name="Thomas B.C."/>
            <person name="Singh A."/>
            <person name="Wilkins M.J."/>
            <person name="Karaoz U."/>
            <person name="Brodie E.L."/>
            <person name="Williams K.H."/>
            <person name="Hubbard S.S."/>
            <person name="Banfield J.F."/>
        </authorList>
    </citation>
    <scope>NUCLEOTIDE SEQUENCE [LARGE SCALE GENOMIC DNA]</scope>
</reference>
<dbReference type="InterPro" id="IPR014729">
    <property type="entry name" value="Rossmann-like_a/b/a_fold"/>
</dbReference>
<evidence type="ECO:0000256" key="1">
    <source>
        <dbReference type="ARBA" id="ARBA00004496"/>
    </source>
</evidence>
<sequence length="569" mass="65750">MIEQIKPKLKKIIKKRYRVERNDVHVDKAIDGVGADYYSKEAFLLAKQLRRKPLDIANEIAEDWKSSQQYSVGSKMEANVAEPGYLNFNIDDGLLHENLADILKQKNKYGHPREKRELKVLIEYFQPNIAKPLHIGHMRSAIIGDSLFRINALCVDEIGSDTHMGDWGTQFGILLYAYKKYGDDKIIKTDPINELNKLYIKANTEIEAKPELRELAKAEFVKLEKNDKENRRLWQQFVKWSEERFFEIYDLLDIKKHKHNWPESFYEDKMPAVVEKLKAANLLKESQGAQVVDLSEHNLGTAIIIKSDGGTTYLLRDLATYLFRKQKGYSKQLYVVDSRQSHHFNQLFKILELLGELTQDDAEHIDFGFMSLPEGALSTRKGNIIELEKLVNEAIQKAKKTIQDKNPQLENSDKVARQVAIGALKYFDLSHNRHSDIVFTWEKVLNFEGNTGPYIQYTHARLHSILRKAHEMPLTKSFEFKFDIERDLLTFLSIYPSLIQTASFKSEPKVLTDYLFGLASIANKYYQEIRILEEENKAVRKSRLALIQGTVQVLKNGLALLGIEAPEEM</sequence>
<dbReference type="InterPro" id="IPR035684">
    <property type="entry name" value="ArgRS_core"/>
</dbReference>
<dbReference type="Gene3D" id="1.10.730.10">
    <property type="entry name" value="Isoleucyl-tRNA Synthetase, Domain 1"/>
    <property type="match status" value="1"/>
</dbReference>
<gene>
    <name evidence="11" type="primary">argS</name>
    <name evidence="15" type="ORF">A3J05_00920</name>
</gene>
<dbReference type="SUPFAM" id="SSF52374">
    <property type="entry name" value="Nucleotidylyl transferase"/>
    <property type="match status" value="1"/>
</dbReference>
<dbReference type="GO" id="GO:0004814">
    <property type="term" value="F:arginine-tRNA ligase activity"/>
    <property type="evidence" value="ECO:0007669"/>
    <property type="project" value="UniProtKB-UniRule"/>
</dbReference>
<dbReference type="NCBIfam" id="TIGR00456">
    <property type="entry name" value="argS"/>
    <property type="match status" value="1"/>
</dbReference>
<comment type="subcellular location">
    <subcellularLocation>
        <location evidence="1 11">Cytoplasm</location>
    </subcellularLocation>
</comment>
<dbReference type="InterPro" id="IPR009080">
    <property type="entry name" value="tRNAsynth_Ia_anticodon-bd"/>
</dbReference>
<feature type="domain" description="Arginyl tRNA synthetase N-terminal" evidence="14">
    <location>
        <begin position="3"/>
        <end position="90"/>
    </location>
</feature>
<organism evidence="15 16">
    <name type="scientific">Candidatus Doudnabacteria bacterium RIFCSPLOWO2_02_FULL_48_13</name>
    <dbReference type="NCBI Taxonomy" id="1817845"/>
    <lineage>
        <taxon>Bacteria</taxon>
        <taxon>Candidatus Doudnaibacteriota</taxon>
    </lineage>
</organism>
<comment type="catalytic activity">
    <reaction evidence="10 11">
        <text>tRNA(Arg) + L-arginine + ATP = L-arginyl-tRNA(Arg) + AMP + diphosphate</text>
        <dbReference type="Rhea" id="RHEA:20301"/>
        <dbReference type="Rhea" id="RHEA-COMP:9658"/>
        <dbReference type="Rhea" id="RHEA-COMP:9673"/>
        <dbReference type="ChEBI" id="CHEBI:30616"/>
        <dbReference type="ChEBI" id="CHEBI:32682"/>
        <dbReference type="ChEBI" id="CHEBI:33019"/>
        <dbReference type="ChEBI" id="CHEBI:78442"/>
        <dbReference type="ChEBI" id="CHEBI:78513"/>
        <dbReference type="ChEBI" id="CHEBI:456215"/>
        <dbReference type="EC" id="6.1.1.19"/>
    </reaction>
</comment>
<dbReference type="AlphaFoldDB" id="A0A1F5Q8V3"/>
<evidence type="ECO:0000256" key="7">
    <source>
        <dbReference type="ARBA" id="ARBA00022840"/>
    </source>
</evidence>
<keyword evidence="8 11" id="KW-0648">Protein biosynthesis</keyword>
<evidence type="ECO:0000256" key="6">
    <source>
        <dbReference type="ARBA" id="ARBA00022741"/>
    </source>
</evidence>
<dbReference type="Proteomes" id="UP000177235">
    <property type="component" value="Unassembled WGS sequence"/>
</dbReference>
<keyword evidence="4 11" id="KW-0963">Cytoplasm</keyword>
<evidence type="ECO:0000256" key="5">
    <source>
        <dbReference type="ARBA" id="ARBA00022598"/>
    </source>
</evidence>
<evidence type="ECO:0000256" key="3">
    <source>
        <dbReference type="ARBA" id="ARBA00011245"/>
    </source>
</evidence>
<evidence type="ECO:0000313" key="16">
    <source>
        <dbReference type="Proteomes" id="UP000177235"/>
    </source>
</evidence>
<feature type="short sequence motif" description="'HIGH' region" evidence="11">
    <location>
        <begin position="127"/>
        <end position="137"/>
    </location>
</feature>
<dbReference type="PRINTS" id="PR01038">
    <property type="entry name" value="TRNASYNTHARG"/>
</dbReference>
<evidence type="ECO:0000256" key="4">
    <source>
        <dbReference type="ARBA" id="ARBA00022490"/>
    </source>
</evidence>
<evidence type="ECO:0000256" key="12">
    <source>
        <dbReference type="RuleBase" id="RU363038"/>
    </source>
</evidence>
<comment type="caution">
    <text evidence="15">The sequence shown here is derived from an EMBL/GenBank/DDBJ whole genome shotgun (WGS) entry which is preliminary data.</text>
</comment>
<dbReference type="InterPro" id="IPR001278">
    <property type="entry name" value="Arg-tRNA-ligase"/>
</dbReference>
<evidence type="ECO:0000256" key="10">
    <source>
        <dbReference type="ARBA" id="ARBA00049339"/>
    </source>
</evidence>
<dbReference type="SUPFAM" id="SSF55190">
    <property type="entry name" value="Arginyl-tRNA synthetase (ArgRS), N-terminal 'additional' domain"/>
    <property type="match status" value="1"/>
</dbReference>
<proteinExistence type="inferred from homology"/>
<dbReference type="InterPro" id="IPR008909">
    <property type="entry name" value="DALR_anticod-bd"/>
</dbReference>
<keyword evidence="6 11" id="KW-0547">Nucleotide-binding</keyword>